<dbReference type="PANTHER" id="PTHR12049:SF7">
    <property type="entry name" value="PROTEIN ARGININE METHYLTRANSFERASE NDUFAF7, MITOCHONDRIAL"/>
    <property type="match status" value="1"/>
</dbReference>
<dbReference type="Proteomes" id="UP000046395">
    <property type="component" value="Unassembled WGS sequence"/>
</dbReference>
<dbReference type="EC" id="2.1.1.320" evidence="7"/>
<evidence type="ECO:0000256" key="1">
    <source>
        <dbReference type="ARBA" id="ARBA00004173"/>
    </source>
</evidence>
<comment type="function">
    <text evidence="7">Arginine methyltransferase involved in the assembly or stability of mitochondrial NADH:ubiquinone oxidoreductase complex (complex I).</text>
</comment>
<dbReference type="InterPro" id="IPR038375">
    <property type="entry name" value="NDUFAF7_sf"/>
</dbReference>
<dbReference type="InterPro" id="IPR003788">
    <property type="entry name" value="NDUFAF7"/>
</dbReference>
<evidence type="ECO:0000313" key="8">
    <source>
        <dbReference type="Proteomes" id="UP000046395"/>
    </source>
</evidence>
<dbReference type="AlphaFoldDB" id="A0A5S6QTD2"/>
<evidence type="ECO:0000256" key="5">
    <source>
        <dbReference type="ARBA" id="ARBA00023128"/>
    </source>
</evidence>
<proteinExistence type="inferred from homology"/>
<keyword evidence="8" id="KW-1185">Reference proteome</keyword>
<protein>
    <recommendedName>
        <fullName evidence="7">Protein arginine methyltransferase NDUFAF7</fullName>
        <ecNumber evidence="7">2.1.1.320</ecNumber>
    </recommendedName>
</protein>
<keyword evidence="4 7" id="KW-0808">Transferase</keyword>
<dbReference type="PANTHER" id="PTHR12049">
    <property type="entry name" value="PROTEIN ARGININE METHYLTRANSFERASE NDUFAF7, MITOCHONDRIAL"/>
    <property type="match status" value="1"/>
</dbReference>
<evidence type="ECO:0000313" key="9">
    <source>
        <dbReference type="WBParaSite" id="TMUE_2000010500.1"/>
    </source>
</evidence>
<evidence type="ECO:0000256" key="6">
    <source>
        <dbReference type="ARBA" id="ARBA00048612"/>
    </source>
</evidence>
<dbReference type="GO" id="GO:0032981">
    <property type="term" value="P:mitochondrial respiratory chain complex I assembly"/>
    <property type="evidence" value="ECO:0007669"/>
    <property type="project" value="TreeGrafter"/>
</dbReference>
<dbReference type="Gene3D" id="3.40.50.12710">
    <property type="match status" value="1"/>
</dbReference>
<reference evidence="9" key="1">
    <citation type="submission" date="2019-12" db="UniProtKB">
        <authorList>
            <consortium name="WormBaseParasite"/>
        </authorList>
    </citation>
    <scope>IDENTIFICATION</scope>
</reference>
<sequence length="393" mass="44003">MKALWMSSLRRFASEIESRGPITVAQYMQLALTCPGLGYYVRDREQFGDKGDFVTSPEVSQMLGEMLALWCIHEVTELAHDGPLNLVELGPGSGKLMLDMLRTISRFDMAKRLSIHMVEISPHLVRRQRELLCHQLEGTTAYGQPIFWHSSVDDVPDGFSLIVAHEFFDAMPVHKFRKVEVGWREVLVDKGAGCSLRFCLAPSITPSQRAFLDDELTGDARDWEVSPASAVIMQNLLKKITSFGGAVMVVDYGYDGNGGDTLRAYRSHEQVDPLSNPGFCDLTADVDFSYLKKQASSAACTVGPISQREFLLNMGIQHRLERLLKVSTTKEQRDFLEASYDYLGPAKILGRETSCRLSSRYFVQKQLTLLMRDSKSPGISCCHDVMMNHTAAT</sequence>
<accession>A0A5S6QTD2</accession>
<comment type="catalytic activity">
    <reaction evidence="6 7">
        <text>L-arginyl-[protein] + 2 S-adenosyl-L-methionine = N(omega),N(omega)'-dimethyl-L-arginyl-[protein] + 2 S-adenosyl-L-homocysteine + 2 H(+)</text>
        <dbReference type="Rhea" id="RHEA:48108"/>
        <dbReference type="Rhea" id="RHEA-COMP:10532"/>
        <dbReference type="Rhea" id="RHEA-COMP:11992"/>
        <dbReference type="ChEBI" id="CHEBI:15378"/>
        <dbReference type="ChEBI" id="CHEBI:29965"/>
        <dbReference type="ChEBI" id="CHEBI:57856"/>
        <dbReference type="ChEBI" id="CHEBI:59789"/>
        <dbReference type="ChEBI" id="CHEBI:88221"/>
        <dbReference type="EC" id="2.1.1.320"/>
    </reaction>
</comment>
<dbReference type="InterPro" id="IPR029063">
    <property type="entry name" value="SAM-dependent_MTases_sf"/>
</dbReference>
<comment type="similarity">
    <text evidence="2 7">Belongs to the NDUFAF7 family.</text>
</comment>
<evidence type="ECO:0000256" key="4">
    <source>
        <dbReference type="ARBA" id="ARBA00022679"/>
    </source>
</evidence>
<name>A0A5S6QTD2_TRIMR</name>
<evidence type="ECO:0000256" key="2">
    <source>
        <dbReference type="ARBA" id="ARBA00005891"/>
    </source>
</evidence>
<organism evidence="8 9">
    <name type="scientific">Trichuris muris</name>
    <name type="common">Mouse whipworm</name>
    <dbReference type="NCBI Taxonomy" id="70415"/>
    <lineage>
        <taxon>Eukaryota</taxon>
        <taxon>Metazoa</taxon>
        <taxon>Ecdysozoa</taxon>
        <taxon>Nematoda</taxon>
        <taxon>Enoplea</taxon>
        <taxon>Dorylaimia</taxon>
        <taxon>Trichinellida</taxon>
        <taxon>Trichuridae</taxon>
        <taxon>Trichuris</taxon>
    </lineage>
</organism>
<evidence type="ECO:0000256" key="7">
    <source>
        <dbReference type="RuleBase" id="RU364114"/>
    </source>
</evidence>
<dbReference type="GO" id="GO:0032259">
    <property type="term" value="P:methylation"/>
    <property type="evidence" value="ECO:0007669"/>
    <property type="project" value="UniProtKB-KW"/>
</dbReference>
<dbReference type="GO" id="GO:0005739">
    <property type="term" value="C:mitochondrion"/>
    <property type="evidence" value="ECO:0007669"/>
    <property type="project" value="UniProtKB-SubCell"/>
</dbReference>
<dbReference type="SUPFAM" id="SSF53335">
    <property type="entry name" value="S-adenosyl-L-methionine-dependent methyltransferases"/>
    <property type="match status" value="1"/>
</dbReference>
<keyword evidence="3 7" id="KW-0489">Methyltransferase</keyword>
<dbReference type="STRING" id="70415.A0A5S6QTD2"/>
<evidence type="ECO:0000256" key="3">
    <source>
        <dbReference type="ARBA" id="ARBA00022603"/>
    </source>
</evidence>
<dbReference type="WBParaSite" id="TMUE_2000010500.1">
    <property type="protein sequence ID" value="TMUE_2000010500.1"/>
    <property type="gene ID" value="WBGene00290718"/>
</dbReference>
<comment type="subcellular location">
    <subcellularLocation>
        <location evidence="1 7">Mitochondrion</location>
    </subcellularLocation>
</comment>
<dbReference type="Pfam" id="PF02636">
    <property type="entry name" value="Methyltransf_28"/>
    <property type="match status" value="1"/>
</dbReference>
<keyword evidence="5 7" id="KW-0496">Mitochondrion</keyword>
<dbReference type="GO" id="GO:0035243">
    <property type="term" value="F:protein-arginine omega-N symmetric methyltransferase activity"/>
    <property type="evidence" value="ECO:0007669"/>
    <property type="project" value="UniProtKB-EC"/>
</dbReference>